<protein>
    <recommendedName>
        <fullName evidence="4">Methyltransferase domain-containing protein</fullName>
    </recommendedName>
</protein>
<name>A0A058Z8V4_FONAL</name>
<evidence type="ECO:0000313" key="3">
    <source>
        <dbReference type="Proteomes" id="UP000030693"/>
    </source>
</evidence>
<feature type="compositionally biased region" description="Basic residues" evidence="1">
    <location>
        <begin position="1"/>
        <end position="13"/>
    </location>
</feature>
<dbReference type="InterPro" id="IPR007884">
    <property type="entry name" value="METL9"/>
</dbReference>
<organism evidence="2">
    <name type="scientific">Fonticula alba</name>
    <name type="common">Slime mold</name>
    <dbReference type="NCBI Taxonomy" id="691883"/>
    <lineage>
        <taxon>Eukaryota</taxon>
        <taxon>Rotosphaerida</taxon>
        <taxon>Fonticulaceae</taxon>
        <taxon>Fonticula</taxon>
    </lineage>
</organism>
<dbReference type="Proteomes" id="UP000030693">
    <property type="component" value="Unassembled WGS sequence"/>
</dbReference>
<gene>
    <name evidence="2" type="ORF">H696_03053</name>
</gene>
<dbReference type="SUPFAM" id="SSF53335">
    <property type="entry name" value="S-adenosyl-L-methionine-dependent methyltransferases"/>
    <property type="match status" value="1"/>
</dbReference>
<dbReference type="Gene3D" id="3.40.50.150">
    <property type="entry name" value="Vaccinia Virus protein VP39"/>
    <property type="match status" value="1"/>
</dbReference>
<evidence type="ECO:0000313" key="2">
    <source>
        <dbReference type="EMBL" id="KCV70700.1"/>
    </source>
</evidence>
<dbReference type="AlphaFoldDB" id="A0A058Z8V4"/>
<dbReference type="GeneID" id="20527778"/>
<dbReference type="GO" id="GO:0106370">
    <property type="term" value="F:protein-L-histidine N-pros-methyltransferase activity"/>
    <property type="evidence" value="ECO:0007669"/>
    <property type="project" value="InterPro"/>
</dbReference>
<dbReference type="OrthoDB" id="199041at2759"/>
<dbReference type="PANTHER" id="PTHR12890:SF0">
    <property type="entry name" value="PROTEIN-L-HISTIDINE N-PROS-METHYLTRANSFERASE"/>
    <property type="match status" value="1"/>
</dbReference>
<dbReference type="RefSeq" id="XP_009495216.1">
    <property type="nucleotide sequence ID" value="XM_009496941.1"/>
</dbReference>
<accession>A0A058Z8V4</accession>
<dbReference type="PANTHER" id="PTHR12890">
    <property type="entry name" value="DREV PROTEIN"/>
    <property type="match status" value="1"/>
</dbReference>
<proteinExistence type="predicted"/>
<sequence>MSPSQKARKRRSQPPRAEADQPAGPLADQPVSSFPSPSPPLPAGGPSALDLDRLSQSAAWRFHEDSCAQDLGPLFSGTLGRQDFDVARVLFLGARPRRGRVPVGSRARVHRAPPLYELRETMLHTSVRSLLVGSEIGAMAAAGREPCPAILAEAELFDACGDPSTRRFLMRGRQSTAGRVRSISDRLRARLGFPILHHALGLSTTDANAALTLVMEGMTTATAVSRRLLSRFSPGWLTRALAPSPAPSASTSLDQSTDLAFRSTVGGMFVVSRAQLGAMVAAAVRAGHLPSAFNRSGDAIRRAIDVGAGDGSVLRELRFGPPAPTAEATAVDGSPRRHSHLALDFCMATEFSTWMTRVLQQNPAIDAVFGGTNLDEVITEHDPFDLVMCLNVLDRVDDPLALMHQLRGLARPPADDPARVGGLILLAVVLPFSPQVEGGSSWSRPSNPLTGVPVPPPGSSRHHSTICSCSKQRLPGQLQSHLTFLAAPEDTPVRTELDYSRPDTFERHAVWFVRDVLPRAGLRAVSIARAPYLSHRCGSLFGAAYLSDLLILCRVVDRAPLR</sequence>
<feature type="region of interest" description="Disordered" evidence="1">
    <location>
        <begin position="1"/>
        <end position="50"/>
    </location>
</feature>
<dbReference type="EMBL" id="KB932204">
    <property type="protein sequence ID" value="KCV70700.1"/>
    <property type="molecule type" value="Genomic_DNA"/>
</dbReference>
<dbReference type="Pfam" id="PF05219">
    <property type="entry name" value="DREV"/>
    <property type="match status" value="1"/>
</dbReference>
<evidence type="ECO:0008006" key="4">
    <source>
        <dbReference type="Google" id="ProtNLM"/>
    </source>
</evidence>
<keyword evidence="3" id="KW-1185">Reference proteome</keyword>
<reference evidence="2" key="1">
    <citation type="submission" date="2013-04" db="EMBL/GenBank/DDBJ databases">
        <title>The Genome Sequence of Fonticula alba ATCC 38817.</title>
        <authorList>
            <consortium name="The Broad Institute Genomics Platform"/>
            <person name="Russ C."/>
            <person name="Cuomo C."/>
            <person name="Burger G."/>
            <person name="Gray M.W."/>
            <person name="Holland P.W.H."/>
            <person name="King N."/>
            <person name="Lang F.B.F."/>
            <person name="Roger A.J."/>
            <person name="Ruiz-Trillo I."/>
            <person name="Brown M."/>
            <person name="Walker B."/>
            <person name="Young S."/>
            <person name="Zeng Q."/>
            <person name="Gargeya S."/>
            <person name="Fitzgerald M."/>
            <person name="Haas B."/>
            <person name="Abouelleil A."/>
            <person name="Allen A.W."/>
            <person name="Alvarado L."/>
            <person name="Arachchi H.M."/>
            <person name="Berlin A.M."/>
            <person name="Chapman S.B."/>
            <person name="Gainer-Dewar J."/>
            <person name="Goldberg J."/>
            <person name="Griggs A."/>
            <person name="Gujja S."/>
            <person name="Hansen M."/>
            <person name="Howarth C."/>
            <person name="Imamovic A."/>
            <person name="Ireland A."/>
            <person name="Larimer J."/>
            <person name="McCowan C."/>
            <person name="Murphy C."/>
            <person name="Pearson M."/>
            <person name="Poon T.W."/>
            <person name="Priest M."/>
            <person name="Roberts A."/>
            <person name="Saif S."/>
            <person name="Shea T."/>
            <person name="Sisk P."/>
            <person name="Sykes S."/>
            <person name="Wortman J."/>
            <person name="Nusbaum C."/>
            <person name="Birren B."/>
        </authorList>
    </citation>
    <scope>NUCLEOTIDE SEQUENCE [LARGE SCALE GENOMIC DNA]</scope>
    <source>
        <strain evidence="2">ATCC 38817</strain>
    </source>
</reference>
<dbReference type="eggNOG" id="KOG3987">
    <property type="taxonomic scope" value="Eukaryota"/>
</dbReference>
<dbReference type="InterPro" id="IPR029063">
    <property type="entry name" value="SAM-dependent_MTases_sf"/>
</dbReference>
<evidence type="ECO:0000256" key="1">
    <source>
        <dbReference type="SAM" id="MobiDB-lite"/>
    </source>
</evidence>